<dbReference type="InterPro" id="IPR050123">
    <property type="entry name" value="Prok_molybdopt-oxidoreductase"/>
</dbReference>
<evidence type="ECO:0000256" key="1">
    <source>
        <dbReference type="ARBA" id="ARBA00023002"/>
    </source>
</evidence>
<dbReference type="PANTHER" id="PTHR43105">
    <property type="entry name" value="RESPIRATORY NITRATE REDUCTASE"/>
    <property type="match status" value="1"/>
</dbReference>
<keyword evidence="1" id="KW-0560">Oxidoreductase</keyword>
<comment type="caution">
    <text evidence="3">The sequence shown here is derived from an EMBL/GenBank/DDBJ whole genome shotgun (WGS) entry which is preliminary data.</text>
</comment>
<dbReference type="Pfam" id="PF00384">
    <property type="entry name" value="Molybdopterin"/>
    <property type="match status" value="1"/>
</dbReference>
<dbReference type="PANTHER" id="PTHR43105:SF14">
    <property type="entry name" value="FORMATE DEHYDROGENASE H"/>
    <property type="match status" value="1"/>
</dbReference>
<protein>
    <recommendedName>
        <fullName evidence="2">Molybdopterin oxidoreductase domain-containing protein</fullName>
    </recommendedName>
</protein>
<accession>A0ABQ0SNB2</accession>
<reference evidence="3 4" key="1">
    <citation type="submission" date="2019-06" db="EMBL/GenBank/DDBJ databases">
        <title>Whole genome shotgun sequence of Brevibacillus agri NBRC 15538.</title>
        <authorList>
            <person name="Hosoyama A."/>
            <person name="Uohara A."/>
            <person name="Ohji S."/>
            <person name="Ichikawa N."/>
        </authorList>
    </citation>
    <scope>NUCLEOTIDE SEQUENCE [LARGE SCALE GENOMIC DNA]</scope>
    <source>
        <strain evidence="3 4">NBRC 15538</strain>
    </source>
</reference>
<gene>
    <name evidence="3" type="ORF">BAG01nite_14740</name>
</gene>
<evidence type="ECO:0000259" key="2">
    <source>
        <dbReference type="Pfam" id="PF00384"/>
    </source>
</evidence>
<evidence type="ECO:0000313" key="3">
    <source>
        <dbReference type="EMBL" id="GED25372.1"/>
    </source>
</evidence>
<dbReference type="Pfam" id="PF07849">
    <property type="entry name" value="DUF1641"/>
    <property type="match status" value="1"/>
</dbReference>
<keyword evidence="4" id="KW-1185">Reference proteome</keyword>
<dbReference type="Gene3D" id="2.40.40.20">
    <property type="match status" value="1"/>
</dbReference>
<name>A0ABQ0SNB2_9BACL</name>
<dbReference type="Proteomes" id="UP000317180">
    <property type="component" value="Unassembled WGS sequence"/>
</dbReference>
<proteinExistence type="predicted"/>
<dbReference type="Gene3D" id="3.40.50.740">
    <property type="match status" value="1"/>
</dbReference>
<feature type="domain" description="Molybdopterin oxidoreductase" evidence="2">
    <location>
        <begin position="2"/>
        <end position="44"/>
    </location>
</feature>
<organism evidence="3 4">
    <name type="scientific">Brevibacillus agri</name>
    <dbReference type="NCBI Taxonomy" id="51101"/>
    <lineage>
        <taxon>Bacteria</taxon>
        <taxon>Bacillati</taxon>
        <taxon>Bacillota</taxon>
        <taxon>Bacilli</taxon>
        <taxon>Bacillales</taxon>
        <taxon>Paenibacillaceae</taxon>
        <taxon>Brevibacillus</taxon>
    </lineage>
</organism>
<evidence type="ECO:0000313" key="4">
    <source>
        <dbReference type="Proteomes" id="UP000317180"/>
    </source>
</evidence>
<dbReference type="InterPro" id="IPR012440">
    <property type="entry name" value="DUF1641"/>
</dbReference>
<dbReference type="SUPFAM" id="SSF53706">
    <property type="entry name" value="Formate dehydrogenase/DMSO reductase, domains 1-3"/>
    <property type="match status" value="1"/>
</dbReference>
<dbReference type="InterPro" id="IPR006656">
    <property type="entry name" value="Mopterin_OxRdtase"/>
</dbReference>
<sequence>MLPASPSLEKDGTFVNTERRIQRLHKVFEPLGESRPDWMIIRDLDNTMGANWNYTHPSEIMVEAASLAPMFAGVSYERLEGWNSQLWPVKPDGEDTPLLFTERFSFPDGKVRLIQVDWLPPMFELTKDFDLHLNNGRLLEHFHEGNMTYKATGITHKVPNPWLEVLPELAEERDIKDGSVTTGFPSPIYSEQEGKPMAKAITNIERYIPTPEEEKQKAIQQVLDAVSENHQALITLLDIVKELQEIGVLDIVQGALKNRHDIGVIAVSQLNQPGMHRIMKNGMNALQFLGKLEPGKLQNILNAVDHGIVRLTDTKSEKPMGLMGMGRAMMEPNVTLALGSMINFLRGMGEGMQEAEKHVH</sequence>
<dbReference type="EMBL" id="BJOD01000012">
    <property type="protein sequence ID" value="GED25372.1"/>
    <property type="molecule type" value="Genomic_DNA"/>
</dbReference>